<dbReference type="InterPro" id="IPR007861">
    <property type="entry name" value="DNA_mismatch_repair_MutS_clamp"/>
</dbReference>
<dbReference type="Pfam" id="PF05192">
    <property type="entry name" value="MutS_III"/>
    <property type="match status" value="1"/>
</dbReference>
<evidence type="ECO:0000259" key="10">
    <source>
        <dbReference type="PROSITE" id="PS00486"/>
    </source>
</evidence>
<keyword evidence="6 7" id="KW-0234">DNA repair</keyword>
<dbReference type="SMART" id="SM00534">
    <property type="entry name" value="MUTSac"/>
    <property type="match status" value="1"/>
</dbReference>
<name>A0A1Z5HQB6_9FIRM</name>
<dbReference type="InterPro" id="IPR016151">
    <property type="entry name" value="DNA_mismatch_repair_MutS_N"/>
</dbReference>
<dbReference type="Gene3D" id="3.40.50.300">
    <property type="entry name" value="P-loop containing nucleotide triphosphate hydrolases"/>
    <property type="match status" value="1"/>
</dbReference>
<dbReference type="InterPro" id="IPR045076">
    <property type="entry name" value="MutS"/>
</dbReference>
<dbReference type="InterPro" id="IPR000432">
    <property type="entry name" value="DNA_mismatch_repair_MutS_C"/>
</dbReference>
<keyword evidence="5 7" id="KW-0238">DNA-binding</keyword>
<accession>A0A1Z5HQB6</accession>
<dbReference type="AlphaFoldDB" id="A0A1Z5HQB6"/>
<dbReference type="SUPFAM" id="SSF53150">
    <property type="entry name" value="DNA repair protein MutS, domain II"/>
    <property type="match status" value="1"/>
</dbReference>
<comment type="function">
    <text evidence="7">This protein is involved in the repair of mismatches in DNA. It is possible that it carries out the mismatch recognition step. This protein has a weak ATPase activity.</text>
</comment>
<evidence type="ECO:0000313" key="11">
    <source>
        <dbReference type="EMBL" id="GAW91495.1"/>
    </source>
</evidence>
<evidence type="ECO:0000256" key="2">
    <source>
        <dbReference type="ARBA" id="ARBA00022741"/>
    </source>
</evidence>
<dbReference type="RefSeq" id="WP_088553017.1">
    <property type="nucleotide sequence ID" value="NZ_BDGJ01000018.1"/>
</dbReference>
<dbReference type="InterPro" id="IPR027417">
    <property type="entry name" value="P-loop_NTPase"/>
</dbReference>
<feature type="binding site" evidence="7">
    <location>
        <begin position="623"/>
        <end position="630"/>
    </location>
    <ligand>
        <name>ATP</name>
        <dbReference type="ChEBI" id="CHEBI:30616"/>
    </ligand>
</feature>
<comment type="similarity">
    <text evidence="1 7 9">Belongs to the DNA mismatch repair MutS family.</text>
</comment>
<dbReference type="SMART" id="SM00533">
    <property type="entry name" value="MUTSd"/>
    <property type="match status" value="1"/>
</dbReference>
<dbReference type="InterPro" id="IPR036187">
    <property type="entry name" value="DNA_mismatch_repair_MutS_sf"/>
</dbReference>
<dbReference type="PROSITE" id="PS00486">
    <property type="entry name" value="DNA_MISMATCH_REPAIR_2"/>
    <property type="match status" value="1"/>
</dbReference>
<dbReference type="InterPro" id="IPR005748">
    <property type="entry name" value="DNA_mismatch_repair_MutS"/>
</dbReference>
<dbReference type="InterPro" id="IPR017261">
    <property type="entry name" value="DNA_mismatch_repair_MutS/MSH"/>
</dbReference>
<dbReference type="HAMAP" id="MF_00096">
    <property type="entry name" value="MutS"/>
    <property type="match status" value="1"/>
</dbReference>
<dbReference type="GO" id="GO:0003684">
    <property type="term" value="F:damaged DNA binding"/>
    <property type="evidence" value="ECO:0007669"/>
    <property type="project" value="UniProtKB-UniRule"/>
</dbReference>
<dbReference type="NCBIfam" id="NF003810">
    <property type="entry name" value="PRK05399.1"/>
    <property type="match status" value="1"/>
</dbReference>
<keyword evidence="4 7" id="KW-0067">ATP-binding</keyword>
<dbReference type="Gene3D" id="1.10.1420.10">
    <property type="match status" value="2"/>
</dbReference>
<evidence type="ECO:0000256" key="7">
    <source>
        <dbReference type="HAMAP-Rule" id="MF_00096"/>
    </source>
</evidence>
<dbReference type="EMBL" id="BDGJ01000018">
    <property type="protein sequence ID" value="GAW91495.1"/>
    <property type="molecule type" value="Genomic_DNA"/>
</dbReference>
<dbReference type="Proteomes" id="UP000197032">
    <property type="component" value="Unassembled WGS sequence"/>
</dbReference>
<proteinExistence type="inferred from homology"/>
<dbReference type="OrthoDB" id="9802448at2"/>
<evidence type="ECO:0000256" key="4">
    <source>
        <dbReference type="ARBA" id="ARBA00022840"/>
    </source>
</evidence>
<dbReference type="GO" id="GO:0030983">
    <property type="term" value="F:mismatched DNA binding"/>
    <property type="evidence" value="ECO:0007669"/>
    <property type="project" value="InterPro"/>
</dbReference>
<dbReference type="NCBIfam" id="TIGR01070">
    <property type="entry name" value="mutS1"/>
    <property type="match status" value="1"/>
</dbReference>
<keyword evidence="3 7" id="KW-0227">DNA damage</keyword>
<dbReference type="Gene3D" id="3.40.1170.10">
    <property type="entry name" value="DNA repair protein MutS, domain I"/>
    <property type="match status" value="1"/>
</dbReference>
<dbReference type="GO" id="GO:0005829">
    <property type="term" value="C:cytosol"/>
    <property type="evidence" value="ECO:0007669"/>
    <property type="project" value="TreeGrafter"/>
</dbReference>
<dbReference type="PIRSF" id="PIRSF037677">
    <property type="entry name" value="DNA_mis_repair_Msh6"/>
    <property type="match status" value="1"/>
</dbReference>
<evidence type="ECO:0000256" key="6">
    <source>
        <dbReference type="ARBA" id="ARBA00023204"/>
    </source>
</evidence>
<evidence type="ECO:0000256" key="9">
    <source>
        <dbReference type="RuleBase" id="RU003756"/>
    </source>
</evidence>
<dbReference type="SUPFAM" id="SSF52540">
    <property type="entry name" value="P-loop containing nucleoside triphosphate hydrolases"/>
    <property type="match status" value="1"/>
</dbReference>
<dbReference type="FunFam" id="1.10.1420.10:FF:000007">
    <property type="entry name" value="DNA mismatch repair protein MutS"/>
    <property type="match status" value="1"/>
</dbReference>
<dbReference type="FunFam" id="3.40.1170.10:FF:000001">
    <property type="entry name" value="DNA mismatch repair protein MutS"/>
    <property type="match status" value="1"/>
</dbReference>
<protein>
    <recommendedName>
        <fullName evidence="7 8">DNA mismatch repair protein MutS</fullName>
    </recommendedName>
</protein>
<evidence type="ECO:0000256" key="8">
    <source>
        <dbReference type="NCBIfam" id="TIGR01070"/>
    </source>
</evidence>
<dbReference type="GO" id="GO:0005524">
    <property type="term" value="F:ATP binding"/>
    <property type="evidence" value="ECO:0007669"/>
    <property type="project" value="UniProtKB-UniRule"/>
</dbReference>
<sequence>MAQFTPMMQQYLKIKKEYKDAILFFRLGDFYEMFFDDALVASRELEITLTSREAGKDRKVPMCGVPYHAADGYIGRLIAKGYKVAICEQVEDPKSAKGIVRREVVRVITPGTVTDSQLLEEKKNNYLVAITEEEGTFGLAYTDISTGDFRLTEIAGKDALNTIVDELARLQPAECLLEPQLYADSEITRLVRRNVTGLCSCYPETRLNNRRAYELLIEHFQTVSLEGFGCEDLQQGIRAAATLLLFLQETQKSNLRHLSRLVTYFPKNHMVIDAATRRNLELVSTIRSGARKGTLLWVLDQTLTAMGGRLLRQWIEQPLLSVEEIRKRQDAVEALVNHVFIRHDLRSLLKGIYDLERLITRISYGNANARDLLALKQSLSKLPAFRKILQNAPGTLLQELYKNLDLLSDVVELIEASITDDPPLSVKEGGIIRAGYNSEVDKLREAARNGKHWIAALEAEERERTGIKSLKVGYNKVFGYYIEVTKPNLPHVPDDYIRKQTLANAERFITSKLKEYENLVLGAEERAVQLEYDLFVKIREEIASSIPRIQKAAQILAQLDVLASLAEVAATYNYCKPKVNEGDAIYIKEGRHPVVERVLEGEVFVPNDTYLDCNEHQMAIITGPNMAGKSTYMRQVALITLMAQMGSFVPAREAEIGIVDRIFTRVGAADDLATGQSTFMVEMNEVSNILHNATRNSLIILDEIGRGTSTYDGVSIAWAVAEYLLDPQKAGAKTLFATHYHQLNRLAELHTRVKNYRVAVKEKGDDIIFLRQIVPGGTDRSYGIQVARLAGLPQEVIRRAKEILHMIEAQDEVGTGLAQPAAGSERNKAGPVKQLEFFSNSEVQEVINEIKELDILSMTPLDAINKLYELQIRIRKGRH</sequence>
<dbReference type="InterPro" id="IPR007696">
    <property type="entry name" value="DNA_mismatch_repair_MutS_core"/>
</dbReference>
<dbReference type="Pfam" id="PF05188">
    <property type="entry name" value="MutS_II"/>
    <property type="match status" value="1"/>
</dbReference>
<dbReference type="FunFam" id="3.40.50.300:FF:001579">
    <property type="entry name" value="DNA mismatch repair protein MutS"/>
    <property type="match status" value="1"/>
</dbReference>
<dbReference type="PANTHER" id="PTHR11361:SF34">
    <property type="entry name" value="DNA MISMATCH REPAIR PROTEIN MSH1, MITOCHONDRIAL"/>
    <property type="match status" value="1"/>
</dbReference>
<dbReference type="SUPFAM" id="SSF48334">
    <property type="entry name" value="DNA repair protein MutS, domain III"/>
    <property type="match status" value="1"/>
</dbReference>
<dbReference type="Pfam" id="PF01624">
    <property type="entry name" value="MutS_I"/>
    <property type="match status" value="1"/>
</dbReference>
<dbReference type="Pfam" id="PF00488">
    <property type="entry name" value="MutS_V"/>
    <property type="match status" value="1"/>
</dbReference>
<dbReference type="InterPro" id="IPR007860">
    <property type="entry name" value="DNA_mmatch_repair_MutS_con_dom"/>
</dbReference>
<evidence type="ECO:0000256" key="5">
    <source>
        <dbReference type="ARBA" id="ARBA00023125"/>
    </source>
</evidence>
<evidence type="ECO:0000256" key="3">
    <source>
        <dbReference type="ARBA" id="ARBA00022763"/>
    </source>
</evidence>
<feature type="domain" description="DNA mismatch repair proteins mutS family" evidence="10">
    <location>
        <begin position="697"/>
        <end position="713"/>
    </location>
</feature>
<keyword evidence="2 7" id="KW-0547">Nucleotide-binding</keyword>
<evidence type="ECO:0000256" key="1">
    <source>
        <dbReference type="ARBA" id="ARBA00006271"/>
    </source>
</evidence>
<keyword evidence="12" id="KW-1185">Reference proteome</keyword>
<dbReference type="Gene3D" id="3.30.420.110">
    <property type="entry name" value="MutS, connector domain"/>
    <property type="match status" value="1"/>
</dbReference>
<dbReference type="GO" id="GO:0140664">
    <property type="term" value="F:ATP-dependent DNA damage sensor activity"/>
    <property type="evidence" value="ECO:0007669"/>
    <property type="project" value="InterPro"/>
</dbReference>
<dbReference type="CDD" id="cd03284">
    <property type="entry name" value="ABC_MutS1"/>
    <property type="match status" value="1"/>
</dbReference>
<reference evidence="12" key="1">
    <citation type="journal article" date="2017" name="Appl. Environ. Microbiol.">
        <title>Genomic analysis of Calderihabitans maritimus KKC1, a thermophilic hydrogenogenic carboxydotrophic bacterium isolated from marine sediment.</title>
        <authorList>
            <person name="Omae K."/>
            <person name="Yoneda Y."/>
            <person name="Fukuyama Y."/>
            <person name="Yoshida T."/>
            <person name="Sako Y."/>
        </authorList>
    </citation>
    <scope>NUCLEOTIDE SEQUENCE [LARGE SCALE GENOMIC DNA]</scope>
    <source>
        <strain evidence="12">KKC1</strain>
    </source>
</reference>
<dbReference type="SUPFAM" id="SSF55271">
    <property type="entry name" value="DNA repair protein MutS, domain I"/>
    <property type="match status" value="1"/>
</dbReference>
<dbReference type="PANTHER" id="PTHR11361">
    <property type="entry name" value="DNA MISMATCH REPAIR PROTEIN MUTS FAMILY MEMBER"/>
    <property type="match status" value="1"/>
</dbReference>
<evidence type="ECO:0000313" key="12">
    <source>
        <dbReference type="Proteomes" id="UP000197032"/>
    </source>
</evidence>
<dbReference type="Pfam" id="PF05190">
    <property type="entry name" value="MutS_IV"/>
    <property type="match status" value="1"/>
</dbReference>
<dbReference type="InterPro" id="IPR007695">
    <property type="entry name" value="DNA_mismatch_repair_MutS-lik_N"/>
</dbReference>
<gene>
    <name evidence="7" type="primary">mutS</name>
    <name evidence="11" type="ORF">KKC1_06570</name>
</gene>
<dbReference type="InterPro" id="IPR036678">
    <property type="entry name" value="MutS_con_dom_sf"/>
</dbReference>
<comment type="caution">
    <text evidence="11">The sequence shown here is derived from an EMBL/GenBank/DDBJ whole genome shotgun (WGS) entry which is preliminary data.</text>
</comment>
<organism evidence="11 12">
    <name type="scientific">Calderihabitans maritimus</name>
    <dbReference type="NCBI Taxonomy" id="1246530"/>
    <lineage>
        <taxon>Bacteria</taxon>
        <taxon>Bacillati</taxon>
        <taxon>Bacillota</taxon>
        <taxon>Clostridia</taxon>
        <taxon>Neomoorellales</taxon>
        <taxon>Calderihabitantaceae</taxon>
        <taxon>Calderihabitans</taxon>
    </lineage>
</organism>
<dbReference type="GO" id="GO:0006298">
    <property type="term" value="P:mismatch repair"/>
    <property type="evidence" value="ECO:0007669"/>
    <property type="project" value="UniProtKB-UniRule"/>
</dbReference>